<organism evidence="3 4">
    <name type="scientific">Lasallia pustulata</name>
    <dbReference type="NCBI Taxonomy" id="136370"/>
    <lineage>
        <taxon>Eukaryota</taxon>
        <taxon>Fungi</taxon>
        <taxon>Dikarya</taxon>
        <taxon>Ascomycota</taxon>
        <taxon>Pezizomycotina</taxon>
        <taxon>Lecanoromycetes</taxon>
        <taxon>OSLEUM clade</taxon>
        <taxon>Umbilicariomycetidae</taxon>
        <taxon>Umbilicariales</taxon>
        <taxon>Umbilicariaceae</taxon>
        <taxon>Lasallia</taxon>
    </lineage>
</organism>
<dbReference type="EMBL" id="VXIT01000011">
    <property type="protein sequence ID" value="KAA6409405.1"/>
    <property type="molecule type" value="Genomic_DNA"/>
</dbReference>
<dbReference type="GO" id="GO:0006950">
    <property type="term" value="P:response to stress"/>
    <property type="evidence" value="ECO:0007669"/>
    <property type="project" value="UniProtKB-ARBA"/>
</dbReference>
<dbReference type="Proteomes" id="UP000324767">
    <property type="component" value="Unassembled WGS sequence"/>
</dbReference>
<feature type="compositionally biased region" description="Basic and acidic residues" evidence="1">
    <location>
        <begin position="251"/>
        <end position="261"/>
    </location>
</feature>
<feature type="compositionally biased region" description="Polar residues" evidence="1">
    <location>
        <begin position="8"/>
        <end position="21"/>
    </location>
</feature>
<evidence type="ECO:0000256" key="1">
    <source>
        <dbReference type="SAM" id="MobiDB-lite"/>
    </source>
</evidence>
<protein>
    <recommendedName>
        <fullName evidence="2">SprT-like domain-containing protein</fullName>
    </recommendedName>
</protein>
<proteinExistence type="predicted"/>
<dbReference type="InterPro" id="IPR006640">
    <property type="entry name" value="SprT-like_domain"/>
</dbReference>
<feature type="compositionally biased region" description="Pro residues" evidence="1">
    <location>
        <begin position="269"/>
        <end position="287"/>
    </location>
</feature>
<evidence type="ECO:0000313" key="4">
    <source>
        <dbReference type="Proteomes" id="UP000324767"/>
    </source>
</evidence>
<evidence type="ECO:0000259" key="2">
    <source>
        <dbReference type="Pfam" id="PF10263"/>
    </source>
</evidence>
<comment type="caution">
    <text evidence="3">The sequence shown here is derived from an EMBL/GenBank/DDBJ whole genome shotgun (WGS) entry which is preliminary data.</text>
</comment>
<sequence>MRPAATPPWQQSVLPQRTQGSWLDGPSQPGPTKAELMVLRNRTIAPVKGPLRLKPEVATKLLIIDLRDSGYLRVNIQALEPRTQHLYSCAELPFQVFNQLDKEIFRGTLKDNIYLMISKLPQSYPGVTSRHNRLGPRITIQLSQDLVDRGLHARLLAALLHQMIHAYLLQCCGHHNVGVPVAGYDLTHSIGFSSLLYAIQRRFKLPSRFKFPSLWCPKATVLRTPNRRRKLPQEAGSSNCYIHESHISERDSAREPYEHQHQPKLQLPLSPPPPPLRLSSPHPPPSPCTELHHLSRAYSIPTHLLLRHAPSLAPYLSTSAPHLRCPPTSIISIPPHTPDAAFRALYSFLHRGDYEPLAPVPAANKPARPSFCPPSTTASSSRASLLLTHIQTFRLARSPRAPVPELAAHALALLYREPCARDEVSQVVEEVYGKGPGAVEGSCGRGFEGRCWLRGGRGEV</sequence>
<dbReference type="AlphaFoldDB" id="A0A5M8PKF2"/>
<dbReference type="OrthoDB" id="860at2759"/>
<reference evidence="3 4" key="1">
    <citation type="submission" date="2019-09" db="EMBL/GenBank/DDBJ databases">
        <title>The hologenome of the rock-dwelling lichen Lasallia pustulata.</title>
        <authorList>
            <person name="Greshake Tzovaras B."/>
            <person name="Segers F."/>
            <person name="Bicker A."/>
            <person name="Dal Grande F."/>
            <person name="Otte J."/>
            <person name="Hankeln T."/>
            <person name="Schmitt I."/>
            <person name="Ebersberger I."/>
        </authorList>
    </citation>
    <scope>NUCLEOTIDE SEQUENCE [LARGE SCALE GENOMIC DNA]</scope>
    <source>
        <strain evidence="3">A1-1</strain>
    </source>
</reference>
<feature type="domain" description="SprT-like" evidence="2">
    <location>
        <begin position="95"/>
        <end position="174"/>
    </location>
</feature>
<dbReference type="Pfam" id="PF10263">
    <property type="entry name" value="SprT-like"/>
    <property type="match status" value="1"/>
</dbReference>
<gene>
    <name evidence="3" type="ORF">FRX48_06958</name>
</gene>
<name>A0A5M8PKF2_9LECA</name>
<feature type="region of interest" description="Disordered" evidence="1">
    <location>
        <begin position="251"/>
        <end position="290"/>
    </location>
</feature>
<accession>A0A5M8PKF2</accession>
<evidence type="ECO:0000313" key="3">
    <source>
        <dbReference type="EMBL" id="KAA6409405.1"/>
    </source>
</evidence>
<feature type="region of interest" description="Disordered" evidence="1">
    <location>
        <begin position="1"/>
        <end position="28"/>
    </location>
</feature>